<dbReference type="Pfam" id="PF14525">
    <property type="entry name" value="AraC_binding_2"/>
    <property type="match status" value="1"/>
</dbReference>
<keyword evidence="2" id="KW-0238">DNA-binding</keyword>
<dbReference type="EMBL" id="BACI01000060">
    <property type="protein sequence ID" value="GAA12810.1"/>
    <property type="molecule type" value="Genomic_DNA"/>
</dbReference>
<organism evidence="6 7">
    <name type="scientific">Gordonia alkanivorans NBRC 16433</name>
    <dbReference type="NCBI Taxonomy" id="1027371"/>
    <lineage>
        <taxon>Bacteria</taxon>
        <taxon>Bacillati</taxon>
        <taxon>Actinomycetota</taxon>
        <taxon>Actinomycetes</taxon>
        <taxon>Mycobacteriales</taxon>
        <taxon>Gordoniaceae</taxon>
        <taxon>Gordonia</taxon>
    </lineage>
</organism>
<evidence type="ECO:0000313" key="6">
    <source>
        <dbReference type="EMBL" id="GAA12810.1"/>
    </source>
</evidence>
<dbReference type="Proteomes" id="UP000003558">
    <property type="component" value="Unassembled WGS sequence"/>
</dbReference>
<proteinExistence type="predicted"/>
<reference evidence="6 7" key="1">
    <citation type="submission" date="2011-05" db="EMBL/GenBank/DDBJ databases">
        <title>Whole genome shotgun sequence of Gordonia alkanivorans NBRC 16433.</title>
        <authorList>
            <person name="Hosoyama A."/>
            <person name="Nakamura S."/>
            <person name="Takarada H."/>
            <person name="Tsuchikane K."/>
            <person name="Yamazaki S."/>
            <person name="Fujita N."/>
        </authorList>
    </citation>
    <scope>NUCLEOTIDE SEQUENCE [LARGE SCALE GENOMIC DNA]</scope>
    <source>
        <strain evidence="6 7">NBRC 16433</strain>
    </source>
</reference>
<dbReference type="SUPFAM" id="SSF46689">
    <property type="entry name" value="Homeodomain-like"/>
    <property type="match status" value="1"/>
</dbReference>
<comment type="caution">
    <text evidence="6">The sequence shown here is derived from an EMBL/GenBank/DDBJ whole genome shotgun (WGS) entry which is preliminary data.</text>
</comment>
<evidence type="ECO:0000256" key="4">
    <source>
        <dbReference type="SAM" id="MobiDB-lite"/>
    </source>
</evidence>
<dbReference type="STRING" id="1027371.GOALK_060_00430"/>
<evidence type="ECO:0000259" key="5">
    <source>
        <dbReference type="PROSITE" id="PS01124"/>
    </source>
</evidence>
<keyword evidence="1" id="KW-0805">Transcription regulation</keyword>
<dbReference type="PANTHER" id="PTHR43280:SF2">
    <property type="entry name" value="HTH-TYPE TRANSCRIPTIONAL REGULATOR EXSA"/>
    <property type="match status" value="1"/>
</dbReference>
<accession>F9VW21</accession>
<gene>
    <name evidence="6" type="ORF">GOALK_060_00430</name>
</gene>
<dbReference type="InterPro" id="IPR035418">
    <property type="entry name" value="AraC-bd_2"/>
</dbReference>
<dbReference type="InterPro" id="IPR018060">
    <property type="entry name" value="HTH_AraC"/>
</dbReference>
<dbReference type="InterPro" id="IPR009057">
    <property type="entry name" value="Homeodomain-like_sf"/>
</dbReference>
<feature type="region of interest" description="Disordered" evidence="4">
    <location>
        <begin position="1"/>
        <end position="24"/>
    </location>
</feature>
<dbReference type="PROSITE" id="PS01124">
    <property type="entry name" value="HTH_ARAC_FAMILY_2"/>
    <property type="match status" value="1"/>
</dbReference>
<evidence type="ECO:0000313" key="7">
    <source>
        <dbReference type="Proteomes" id="UP000003558"/>
    </source>
</evidence>
<dbReference type="Gene3D" id="1.10.10.60">
    <property type="entry name" value="Homeodomain-like"/>
    <property type="match status" value="1"/>
</dbReference>
<name>F9VW21_9ACTN</name>
<dbReference type="PANTHER" id="PTHR43280">
    <property type="entry name" value="ARAC-FAMILY TRANSCRIPTIONAL REGULATOR"/>
    <property type="match status" value="1"/>
</dbReference>
<dbReference type="AlphaFoldDB" id="F9VW21"/>
<keyword evidence="3" id="KW-0804">Transcription</keyword>
<evidence type="ECO:0000256" key="2">
    <source>
        <dbReference type="ARBA" id="ARBA00023125"/>
    </source>
</evidence>
<evidence type="ECO:0000256" key="3">
    <source>
        <dbReference type="ARBA" id="ARBA00023163"/>
    </source>
</evidence>
<dbReference type="GO" id="GO:0003700">
    <property type="term" value="F:DNA-binding transcription factor activity"/>
    <property type="evidence" value="ECO:0007669"/>
    <property type="project" value="InterPro"/>
</dbReference>
<dbReference type="SMART" id="SM00342">
    <property type="entry name" value="HTH_ARAC"/>
    <property type="match status" value="1"/>
</dbReference>
<evidence type="ECO:0000256" key="1">
    <source>
        <dbReference type="ARBA" id="ARBA00023015"/>
    </source>
</evidence>
<dbReference type="GO" id="GO:0043565">
    <property type="term" value="F:sequence-specific DNA binding"/>
    <property type="evidence" value="ECO:0007669"/>
    <property type="project" value="InterPro"/>
</dbReference>
<feature type="domain" description="HTH araC/xylS-type" evidence="5">
    <location>
        <begin position="259"/>
        <end position="358"/>
    </location>
</feature>
<sequence>MSRHDRITYTTGSRRGRTGTGEPGMTELFRNEVSSAPLPPKVIETWERRVGVHRSNIHAEPIRLTGPDGMRHYGQHVEVRTDDPGSFDSLMYVRQLSMIGTFCSLHTPLEVSRNPRLISEQPSEDLVIGVHTLEGKHIIRQGSRDFAYGPGQLAFVSNASPYLERTFEINDPAGLVIPLELLGNQRRVAEQARRPVASHTLLARATASFILQFASDTAVGVTEPGPDTEMAAIELVRAALGQLDYDNRQITDNALFVREAVSDLIERHHRDPSFTPNAIARYLHISRRQLYRHFEDTEDSLAARIADRRLKTACEFLRTRPDMAVSEVARISGFPSSPTMRNRFRAELGIGPSEYRARAAAEADPVENWESPTA</sequence>
<dbReference type="eggNOG" id="COG2207">
    <property type="taxonomic scope" value="Bacteria"/>
</dbReference>
<dbReference type="Pfam" id="PF12833">
    <property type="entry name" value="HTH_18"/>
    <property type="match status" value="1"/>
</dbReference>
<protein>
    <submittedName>
        <fullName evidence="6">Putative AraC family transcriptional regulator</fullName>
    </submittedName>
</protein>